<comment type="subcellular location">
    <subcellularLocation>
        <location evidence="1">Membrane</location>
        <topology evidence="1">Multi-pass membrane protein</topology>
    </subcellularLocation>
</comment>
<evidence type="ECO:0000256" key="9">
    <source>
        <dbReference type="SAM" id="MobiDB-lite"/>
    </source>
</evidence>
<feature type="transmembrane region" description="Helical" evidence="10">
    <location>
        <begin position="246"/>
        <end position="265"/>
    </location>
</feature>
<evidence type="ECO:0000256" key="8">
    <source>
        <dbReference type="ARBA" id="ARBA00077167"/>
    </source>
</evidence>
<comment type="caution">
    <text evidence="12">The sequence shown here is derived from an EMBL/GenBank/DDBJ whole genome shotgun (WGS) entry which is preliminary data.</text>
</comment>
<feature type="transmembrane region" description="Helical" evidence="10">
    <location>
        <begin position="408"/>
        <end position="431"/>
    </location>
</feature>
<feature type="transmembrane region" description="Helical" evidence="10">
    <location>
        <begin position="557"/>
        <end position="584"/>
    </location>
</feature>
<dbReference type="FunFam" id="1.20.1250.20:FF:000011">
    <property type="entry name" value="MFS multidrug transporter, putative"/>
    <property type="match status" value="1"/>
</dbReference>
<gene>
    <name evidence="12" type="ORF">C1H76_0672</name>
</gene>
<proteinExistence type="inferred from homology"/>
<dbReference type="Pfam" id="PF07690">
    <property type="entry name" value="MFS_1"/>
    <property type="match status" value="1"/>
</dbReference>
<dbReference type="GO" id="GO:0005886">
    <property type="term" value="C:plasma membrane"/>
    <property type="evidence" value="ECO:0007669"/>
    <property type="project" value="TreeGrafter"/>
</dbReference>
<dbReference type="InterPro" id="IPR011701">
    <property type="entry name" value="MFS"/>
</dbReference>
<evidence type="ECO:0000256" key="2">
    <source>
        <dbReference type="ARBA" id="ARBA00022692"/>
    </source>
</evidence>
<evidence type="ECO:0000259" key="11">
    <source>
        <dbReference type="PROSITE" id="PS50850"/>
    </source>
</evidence>
<dbReference type="CDD" id="cd17323">
    <property type="entry name" value="MFS_Tpo1_MDR_like"/>
    <property type="match status" value="1"/>
</dbReference>
<feature type="compositionally biased region" description="Acidic residues" evidence="9">
    <location>
        <begin position="98"/>
        <end position="110"/>
    </location>
</feature>
<feature type="transmembrane region" description="Helical" evidence="10">
    <location>
        <begin position="590"/>
        <end position="612"/>
    </location>
</feature>
<feature type="transmembrane region" description="Helical" evidence="10">
    <location>
        <begin position="271"/>
        <end position="290"/>
    </location>
</feature>
<feature type="compositionally biased region" description="Basic and acidic residues" evidence="9">
    <location>
        <begin position="14"/>
        <end position="41"/>
    </location>
</feature>
<evidence type="ECO:0000313" key="12">
    <source>
        <dbReference type="EMBL" id="TKX26918.1"/>
    </source>
</evidence>
<protein>
    <recommendedName>
        <fullName evidence="7">Cercosporin MFS transporter CTB4</fullName>
    </recommendedName>
    <alternativeName>
        <fullName evidence="8">Cercosporin toxin biosynthesis cluster protein 4</fullName>
    </alternativeName>
</protein>
<dbReference type="PANTHER" id="PTHR23502">
    <property type="entry name" value="MAJOR FACILITATOR SUPERFAMILY"/>
    <property type="match status" value="1"/>
</dbReference>
<dbReference type="GO" id="GO:0022857">
    <property type="term" value="F:transmembrane transporter activity"/>
    <property type="evidence" value="ECO:0007669"/>
    <property type="project" value="InterPro"/>
</dbReference>
<feature type="transmembrane region" description="Helical" evidence="10">
    <location>
        <begin position="451"/>
        <end position="476"/>
    </location>
</feature>
<comment type="function">
    <text evidence="6">MFS transporter; part of the gene cluster that mediates the biosynthesis of cercosporin, a light-activated, non-host-selective toxin. The perylenequinone chromophore of cercosporin absorbs light energy to attain an electronically-activated triplet state and produces active oxygen species such as the hydroxyl radical, superoxide, hydrogen peroxide or singlet oxygen upon reaction with oxygen molecules. These reactive oxygen species cause damage to various cellular components including lipids, proteins and nucleic acids. Responsible for secretion and accumulation of cercosporin, but does not play any roles in self-protection against the toxicity of cercosporin.</text>
</comment>
<feature type="region of interest" description="Disordered" evidence="9">
    <location>
        <begin position="14"/>
        <end position="113"/>
    </location>
</feature>
<evidence type="ECO:0000256" key="4">
    <source>
        <dbReference type="ARBA" id="ARBA00023136"/>
    </source>
</evidence>
<accession>A0A4U7B688</accession>
<evidence type="ECO:0000256" key="10">
    <source>
        <dbReference type="SAM" id="Phobius"/>
    </source>
</evidence>
<evidence type="ECO:0000256" key="7">
    <source>
        <dbReference type="ARBA" id="ARBA00069139"/>
    </source>
</evidence>
<feature type="transmembrane region" description="Helical" evidence="10">
    <location>
        <begin position="524"/>
        <end position="545"/>
    </location>
</feature>
<dbReference type="Proteomes" id="UP000308133">
    <property type="component" value="Unassembled WGS sequence"/>
</dbReference>
<dbReference type="InterPro" id="IPR036259">
    <property type="entry name" value="MFS_trans_sf"/>
</dbReference>
<dbReference type="SUPFAM" id="SSF103473">
    <property type="entry name" value="MFS general substrate transporter"/>
    <property type="match status" value="1"/>
</dbReference>
<organism evidence="12 13">
    <name type="scientific">Elsinoe australis</name>
    <dbReference type="NCBI Taxonomy" id="40998"/>
    <lineage>
        <taxon>Eukaryota</taxon>
        <taxon>Fungi</taxon>
        <taxon>Dikarya</taxon>
        <taxon>Ascomycota</taxon>
        <taxon>Pezizomycotina</taxon>
        <taxon>Dothideomycetes</taxon>
        <taxon>Dothideomycetidae</taxon>
        <taxon>Myriangiales</taxon>
        <taxon>Elsinoaceae</taxon>
        <taxon>Elsinoe</taxon>
    </lineage>
</organism>
<dbReference type="PROSITE" id="PS50850">
    <property type="entry name" value="MFS"/>
    <property type="match status" value="1"/>
</dbReference>
<reference evidence="12 13" key="1">
    <citation type="submission" date="2018-02" db="EMBL/GenBank/DDBJ databases">
        <title>Draft genome sequences of Elsinoe sp., causing black scab on jojoba.</title>
        <authorList>
            <person name="Stodart B."/>
            <person name="Jeffress S."/>
            <person name="Ash G."/>
            <person name="Arun Chinnappa K."/>
        </authorList>
    </citation>
    <scope>NUCLEOTIDE SEQUENCE [LARGE SCALE GENOMIC DNA]</scope>
    <source>
        <strain evidence="12 13">Hillstone_2</strain>
    </source>
</reference>
<name>A0A4U7B688_9PEZI</name>
<keyword evidence="4 10" id="KW-0472">Membrane</keyword>
<dbReference type="InterPro" id="IPR020846">
    <property type="entry name" value="MFS_dom"/>
</dbReference>
<feature type="compositionally biased region" description="Basic and acidic residues" evidence="9">
    <location>
        <begin position="51"/>
        <end position="60"/>
    </location>
</feature>
<dbReference type="Gene3D" id="1.20.1250.20">
    <property type="entry name" value="MFS general substrate transporter like domains"/>
    <property type="match status" value="1"/>
</dbReference>
<keyword evidence="2 10" id="KW-0812">Transmembrane</keyword>
<sequence>MQSFLQYRRCRTLVEEQEGRAKERLESIADTSYADRTRHISDSQASSPNSKDLEKGDEPLSSHAATTAAGIDSQQPIGTFAEDHASTAPSQEPREEVEQHEDEDESDDPNEADHDLRRHLSRMSTQTSVGGRLGQAMTGIQIRKRNTKERGTGNVFIVGYHDESDPTNPHNWSYSKRIFITFMIASIGFVVGVASSIDSTTLPQAAEEFGVSEVVESLATGLFLIGFGCGALFAGPISETVGRNPVYIVTLSLYMVFIMASALATNIQSQLVFRFFAGFFGSTPLTCAGGSVSDLWDPFERVYAFPVFANAAFMGPVLGPVMGGYISQSSSQLPAPQWRWVEWITLIMSGLVLITVILFVPETFSPILLKWKAAHLRAHTGDERYRAEVEVRQEPFVTRLRRALYRPFLLTATEPIIMLIALYLTVIYIVLFTFLDGYTYIFEDIHHTSQGVTGLCFLGIAVGLFGASALVPYIAGRAKRELRAIQQRGGTHLPPEFRLHFAMYGSPAIPISIFWMGWTSDANISIWSPLAASTLFGFGILCVFISCYQYVIDSYEIYAASALASVTLIRYVAAGGMAVVGIPFYENMGVHYTLTILGCISCICVPVPYVFYKYGPAIRRKSKYAPTDQWVPNGWL</sequence>
<feature type="transmembrane region" description="Helical" evidence="10">
    <location>
        <begin position="217"/>
        <end position="234"/>
    </location>
</feature>
<comment type="similarity">
    <text evidence="5">Belongs to the major facilitator superfamily. CAR1 family.</text>
</comment>
<dbReference type="EMBL" id="PTQR01000009">
    <property type="protein sequence ID" value="TKX26918.1"/>
    <property type="molecule type" value="Genomic_DNA"/>
</dbReference>
<feature type="transmembrane region" description="Helical" evidence="10">
    <location>
        <begin position="343"/>
        <end position="360"/>
    </location>
</feature>
<evidence type="ECO:0000256" key="5">
    <source>
        <dbReference type="ARBA" id="ARBA00038347"/>
    </source>
</evidence>
<evidence type="ECO:0000256" key="1">
    <source>
        <dbReference type="ARBA" id="ARBA00004141"/>
    </source>
</evidence>
<evidence type="ECO:0000256" key="3">
    <source>
        <dbReference type="ARBA" id="ARBA00022989"/>
    </source>
</evidence>
<dbReference type="AlphaFoldDB" id="A0A4U7B688"/>
<evidence type="ECO:0000313" key="13">
    <source>
        <dbReference type="Proteomes" id="UP000308133"/>
    </source>
</evidence>
<keyword evidence="3 10" id="KW-1133">Transmembrane helix</keyword>
<feature type="transmembrane region" description="Helical" evidence="10">
    <location>
        <begin position="302"/>
        <end position="323"/>
    </location>
</feature>
<evidence type="ECO:0000256" key="6">
    <source>
        <dbReference type="ARBA" id="ARBA00053977"/>
    </source>
</evidence>
<feature type="domain" description="Major facilitator superfamily (MFS) profile" evidence="11">
    <location>
        <begin position="180"/>
        <end position="636"/>
    </location>
</feature>
<feature type="transmembrane region" description="Helical" evidence="10">
    <location>
        <begin position="178"/>
        <end position="197"/>
    </location>
</feature>
<dbReference type="PANTHER" id="PTHR23502:SF47">
    <property type="entry name" value="MAJOR FACILITATOR SUPERFAMILY (MFS) PROFILE DOMAIN-CONTAINING PROTEIN-RELATED"/>
    <property type="match status" value="1"/>
</dbReference>
<feature type="transmembrane region" description="Helical" evidence="10">
    <location>
        <begin position="497"/>
        <end position="518"/>
    </location>
</feature>